<dbReference type="Proteomes" id="UP000827872">
    <property type="component" value="Linkage Group LG03"/>
</dbReference>
<organism evidence="1 2">
    <name type="scientific">Sphaerodactylus townsendi</name>
    <dbReference type="NCBI Taxonomy" id="933632"/>
    <lineage>
        <taxon>Eukaryota</taxon>
        <taxon>Metazoa</taxon>
        <taxon>Chordata</taxon>
        <taxon>Craniata</taxon>
        <taxon>Vertebrata</taxon>
        <taxon>Euteleostomi</taxon>
        <taxon>Lepidosauria</taxon>
        <taxon>Squamata</taxon>
        <taxon>Bifurcata</taxon>
        <taxon>Gekkota</taxon>
        <taxon>Sphaerodactylidae</taxon>
        <taxon>Sphaerodactylus</taxon>
    </lineage>
</organism>
<keyword evidence="2" id="KW-1185">Reference proteome</keyword>
<comment type="caution">
    <text evidence="1">The sequence shown here is derived from an EMBL/GenBank/DDBJ whole genome shotgun (WGS) entry which is preliminary data.</text>
</comment>
<protein>
    <submittedName>
        <fullName evidence="1">Uncharacterized protein</fullName>
    </submittedName>
</protein>
<name>A0ACB8EH72_9SAUR</name>
<gene>
    <name evidence="1" type="ORF">K3G42_013032</name>
</gene>
<dbReference type="EMBL" id="CM037616">
    <property type="protein sequence ID" value="KAH7991821.1"/>
    <property type="molecule type" value="Genomic_DNA"/>
</dbReference>
<accession>A0ACB8EH72</accession>
<reference evidence="1" key="1">
    <citation type="submission" date="2021-08" db="EMBL/GenBank/DDBJ databases">
        <title>The first chromosome-level gecko genome reveals the dynamic sex chromosomes of Neotropical dwarf geckos (Sphaerodactylidae: Sphaerodactylus).</title>
        <authorList>
            <person name="Pinto B.J."/>
            <person name="Keating S.E."/>
            <person name="Gamble T."/>
        </authorList>
    </citation>
    <scope>NUCLEOTIDE SEQUENCE</scope>
    <source>
        <strain evidence="1">TG3544</strain>
    </source>
</reference>
<evidence type="ECO:0000313" key="1">
    <source>
        <dbReference type="EMBL" id="KAH7991821.1"/>
    </source>
</evidence>
<evidence type="ECO:0000313" key="2">
    <source>
        <dbReference type="Proteomes" id="UP000827872"/>
    </source>
</evidence>
<proteinExistence type="predicted"/>
<sequence length="98" mass="10975">MQDRHPTRARDLVDSLLPKPHVTARALPARVAKKEAGRLEGKGKVTFGASPAFSRHVAGRGRQQTPVPTRRATRSRRKESSVQRFFVGLPEKYFQGLN</sequence>